<gene>
    <name evidence="2" type="ORF">A2318_02150</name>
</gene>
<name>A0A1F7W7C3_9BACT</name>
<feature type="signal peptide" evidence="1">
    <location>
        <begin position="1"/>
        <end position="22"/>
    </location>
</feature>
<organism evidence="2 3">
    <name type="scientific">Candidatus Uhrbacteria bacterium RIFOXYB2_FULL_45_11</name>
    <dbReference type="NCBI Taxonomy" id="1802421"/>
    <lineage>
        <taxon>Bacteria</taxon>
        <taxon>Candidatus Uhriibacteriota</taxon>
    </lineage>
</organism>
<feature type="chain" id="PRO_5009533320" description="Outer membrane protein beta-barrel domain-containing protein" evidence="1">
    <location>
        <begin position="23"/>
        <end position="192"/>
    </location>
</feature>
<dbReference type="EMBL" id="MGFD01000023">
    <property type="protein sequence ID" value="OGL98670.1"/>
    <property type="molecule type" value="Genomic_DNA"/>
</dbReference>
<sequence length="192" mass="21815">MLKTLLLVLLLGIMQIPIFAHAEETGQKTRTRFTLHKEHELSHHTELSLKFVLADDIQNSNASIIAVGLKKHLTSWMFAEAAIGWTGTHNEPLAELSVIAHHASLWATLTSELRTKTLHGYWFAQGEYALCNSWLYAGLENESWGSYAHETSWIVHTGPNLIFRFKSIEVDLAVHMDRNLTSEMVTRVHLFL</sequence>
<dbReference type="AlphaFoldDB" id="A0A1F7W7C3"/>
<protein>
    <recommendedName>
        <fullName evidence="4">Outer membrane protein beta-barrel domain-containing protein</fullName>
    </recommendedName>
</protein>
<comment type="caution">
    <text evidence="2">The sequence shown here is derived from an EMBL/GenBank/DDBJ whole genome shotgun (WGS) entry which is preliminary data.</text>
</comment>
<accession>A0A1F7W7C3</accession>
<evidence type="ECO:0000256" key="1">
    <source>
        <dbReference type="SAM" id="SignalP"/>
    </source>
</evidence>
<evidence type="ECO:0008006" key="4">
    <source>
        <dbReference type="Google" id="ProtNLM"/>
    </source>
</evidence>
<dbReference type="Proteomes" id="UP000177331">
    <property type="component" value="Unassembled WGS sequence"/>
</dbReference>
<evidence type="ECO:0000313" key="2">
    <source>
        <dbReference type="EMBL" id="OGL98670.1"/>
    </source>
</evidence>
<evidence type="ECO:0000313" key="3">
    <source>
        <dbReference type="Proteomes" id="UP000177331"/>
    </source>
</evidence>
<keyword evidence="1" id="KW-0732">Signal</keyword>
<reference evidence="2 3" key="1">
    <citation type="journal article" date="2016" name="Nat. Commun.">
        <title>Thousands of microbial genomes shed light on interconnected biogeochemical processes in an aquifer system.</title>
        <authorList>
            <person name="Anantharaman K."/>
            <person name="Brown C.T."/>
            <person name="Hug L.A."/>
            <person name="Sharon I."/>
            <person name="Castelle C.J."/>
            <person name="Probst A.J."/>
            <person name="Thomas B.C."/>
            <person name="Singh A."/>
            <person name="Wilkins M.J."/>
            <person name="Karaoz U."/>
            <person name="Brodie E.L."/>
            <person name="Williams K.H."/>
            <person name="Hubbard S.S."/>
            <person name="Banfield J.F."/>
        </authorList>
    </citation>
    <scope>NUCLEOTIDE SEQUENCE [LARGE SCALE GENOMIC DNA]</scope>
</reference>
<proteinExistence type="predicted"/>